<reference evidence="1 2" key="1">
    <citation type="submission" date="2015-09" db="EMBL/GenBank/DDBJ databases">
        <title>Draft genome of the parasitic nematode Teladorsagia circumcincta isolate WARC Sus (inbred).</title>
        <authorList>
            <person name="Mitreva M."/>
        </authorList>
    </citation>
    <scope>NUCLEOTIDE SEQUENCE [LARGE SCALE GENOMIC DNA]</scope>
    <source>
        <strain evidence="1 2">S</strain>
    </source>
</reference>
<dbReference type="EMBL" id="KZ345304">
    <property type="protein sequence ID" value="PIO74295.1"/>
    <property type="molecule type" value="Genomic_DNA"/>
</dbReference>
<gene>
    <name evidence="1" type="ORF">TELCIR_03705</name>
</gene>
<evidence type="ECO:0000313" key="2">
    <source>
        <dbReference type="Proteomes" id="UP000230423"/>
    </source>
</evidence>
<dbReference type="InterPro" id="IPR043128">
    <property type="entry name" value="Rev_trsase/Diguanyl_cyclase"/>
</dbReference>
<dbReference type="InterPro" id="IPR043502">
    <property type="entry name" value="DNA/RNA_pol_sf"/>
</dbReference>
<dbReference type="Gene3D" id="3.10.10.10">
    <property type="entry name" value="HIV Type 1 Reverse Transcriptase, subunit A, domain 1"/>
    <property type="match status" value="1"/>
</dbReference>
<dbReference type="PANTHER" id="PTHR37984:SF5">
    <property type="entry name" value="PROTEIN NYNRIN-LIKE"/>
    <property type="match status" value="1"/>
</dbReference>
<dbReference type="OrthoDB" id="420169at2759"/>
<dbReference type="SUPFAM" id="SSF56672">
    <property type="entry name" value="DNA/RNA polymerases"/>
    <property type="match status" value="1"/>
</dbReference>
<name>A0A2G9UVM7_TELCI</name>
<protein>
    <submittedName>
        <fullName evidence="1">Uncharacterized protein</fullName>
    </submittedName>
</protein>
<proteinExistence type="predicted"/>
<sequence length="249" mass="28915">MDEDSRTLLKINAHRWLYRFDRLPFWLKSAPRIFQQQIDTLVAGLEGTAAYLDDIIGRHFTTKTTSRWYPFLEEKRECQSTVLIDYNAILLNYYFKIEFFRTSDFGQPDALSRLMVSHSPEPEDKVIAVIDSDTIAEIPEIPNEILAVAFKAVQIATLATVMSTSEERFEEEFHQLLIESDEESEERRMKPQTNRMILTSKRSPNRQNEQGILVMKWKDKRDILLQLGTMGASARTKKGELAHLAIQEE</sequence>
<dbReference type="InterPro" id="IPR050951">
    <property type="entry name" value="Retrovirus_Pol_polyprotein"/>
</dbReference>
<accession>A0A2G9UVM7</accession>
<dbReference type="PANTHER" id="PTHR37984">
    <property type="entry name" value="PROTEIN CBG26694"/>
    <property type="match status" value="1"/>
</dbReference>
<evidence type="ECO:0000313" key="1">
    <source>
        <dbReference type="EMBL" id="PIO74295.1"/>
    </source>
</evidence>
<dbReference type="Proteomes" id="UP000230423">
    <property type="component" value="Unassembled WGS sequence"/>
</dbReference>
<keyword evidence="2" id="KW-1185">Reference proteome</keyword>
<organism evidence="1 2">
    <name type="scientific">Teladorsagia circumcincta</name>
    <name type="common">Brown stomach worm</name>
    <name type="synonym">Ostertagia circumcincta</name>
    <dbReference type="NCBI Taxonomy" id="45464"/>
    <lineage>
        <taxon>Eukaryota</taxon>
        <taxon>Metazoa</taxon>
        <taxon>Ecdysozoa</taxon>
        <taxon>Nematoda</taxon>
        <taxon>Chromadorea</taxon>
        <taxon>Rhabditida</taxon>
        <taxon>Rhabditina</taxon>
        <taxon>Rhabditomorpha</taxon>
        <taxon>Strongyloidea</taxon>
        <taxon>Trichostrongylidae</taxon>
        <taxon>Teladorsagia</taxon>
    </lineage>
</organism>
<dbReference type="AlphaFoldDB" id="A0A2G9UVM7"/>
<dbReference type="Gene3D" id="3.30.70.270">
    <property type="match status" value="1"/>
</dbReference>